<proteinExistence type="predicted"/>
<keyword evidence="2" id="KW-1185">Reference proteome</keyword>
<dbReference type="EMBL" id="CP120630">
    <property type="protein sequence ID" value="WEW61079.1"/>
    <property type="molecule type" value="Genomic_DNA"/>
</dbReference>
<dbReference type="AlphaFoldDB" id="A0AAF0INQ8"/>
<reference evidence="1" key="1">
    <citation type="submission" date="2023-03" db="EMBL/GenBank/DDBJ databases">
        <title>Emydomyces testavorans Genome Sequence.</title>
        <authorList>
            <person name="Hoyer L."/>
        </authorList>
    </citation>
    <scope>NUCLEOTIDE SEQUENCE</scope>
    <source>
        <strain evidence="1">16-2883</strain>
    </source>
</reference>
<evidence type="ECO:0000313" key="2">
    <source>
        <dbReference type="Proteomes" id="UP001219355"/>
    </source>
</evidence>
<dbReference type="Proteomes" id="UP001219355">
    <property type="component" value="Chromosome 4"/>
</dbReference>
<accession>A0AAF0INQ8</accession>
<name>A0AAF0INQ8_9EURO</name>
<sequence>MKMSHYTRATAAAPFPAVLLSIETDTELEDFPEDQELQTSEVQGQSAPHFRNIFKDGMAQHAQDAWLSSLNGKEQWNRLISRVAREEKTNYLHLNICLKGIDGGIDAIKKMNEYHDLVILQSGISKLILDAFSKLLISSFYFVLAHCPVQEQRGLFFCCDTIHCEPSIQLILPLIQELQELEPMYFVTDHKALSRFLGNDDICILCGRYFKHIKFNMKCLDEPVSIYLKFKRHQQLRISGFVDSMNGFIKNQGLNFSFGSAHHDQPGTKHCNLCNSIPSVPSCRKQTAENELRRALKKPKH</sequence>
<organism evidence="1 2">
    <name type="scientific">Emydomyces testavorans</name>
    <dbReference type="NCBI Taxonomy" id="2070801"/>
    <lineage>
        <taxon>Eukaryota</taxon>
        <taxon>Fungi</taxon>
        <taxon>Dikarya</taxon>
        <taxon>Ascomycota</taxon>
        <taxon>Pezizomycotina</taxon>
        <taxon>Eurotiomycetes</taxon>
        <taxon>Eurotiomycetidae</taxon>
        <taxon>Onygenales</taxon>
        <taxon>Nannizziopsiaceae</taxon>
        <taxon>Emydomyces</taxon>
    </lineage>
</organism>
<evidence type="ECO:0000313" key="1">
    <source>
        <dbReference type="EMBL" id="WEW61079.1"/>
    </source>
</evidence>
<protein>
    <submittedName>
        <fullName evidence="1">Uncharacterized protein</fullName>
    </submittedName>
</protein>
<gene>
    <name evidence="1" type="ORF">PRK78_006568</name>
</gene>